<accession>A0A812YEP0</accession>
<dbReference type="AlphaFoldDB" id="A0A812YEP0"/>
<sequence>MACNSFISVLPVFMEAAWSIITNLSDQLSQADAEERSKHRWFANGKALSDFNPEEFQATKEAVLMSFSGGNAELQTYDM</sequence>
<dbReference type="EMBL" id="CAJNIZ010047847">
    <property type="protein sequence ID" value="CAE7776956.1"/>
    <property type="molecule type" value="Genomic_DNA"/>
</dbReference>
<keyword evidence="2" id="KW-1185">Reference proteome</keyword>
<dbReference type="OrthoDB" id="10564527at2759"/>
<name>A0A812YEP0_SYMPI</name>
<comment type="caution">
    <text evidence="1">The sequence shown here is derived from an EMBL/GenBank/DDBJ whole genome shotgun (WGS) entry which is preliminary data.</text>
</comment>
<evidence type="ECO:0000313" key="2">
    <source>
        <dbReference type="Proteomes" id="UP000649617"/>
    </source>
</evidence>
<dbReference type="Proteomes" id="UP000649617">
    <property type="component" value="Unassembled WGS sequence"/>
</dbReference>
<organism evidence="1 2">
    <name type="scientific">Symbiodinium pilosum</name>
    <name type="common">Dinoflagellate</name>
    <dbReference type="NCBI Taxonomy" id="2952"/>
    <lineage>
        <taxon>Eukaryota</taxon>
        <taxon>Sar</taxon>
        <taxon>Alveolata</taxon>
        <taxon>Dinophyceae</taxon>
        <taxon>Suessiales</taxon>
        <taxon>Symbiodiniaceae</taxon>
        <taxon>Symbiodinium</taxon>
    </lineage>
</organism>
<protein>
    <submittedName>
        <fullName evidence="1">Uncharacterized protein</fullName>
    </submittedName>
</protein>
<proteinExistence type="predicted"/>
<evidence type="ECO:0000313" key="1">
    <source>
        <dbReference type="EMBL" id="CAE7776956.1"/>
    </source>
</evidence>
<gene>
    <name evidence="1" type="ORF">SPIL2461_LOCUS23019</name>
</gene>
<reference evidence="1" key="1">
    <citation type="submission" date="2021-02" db="EMBL/GenBank/DDBJ databases">
        <authorList>
            <person name="Dougan E. K."/>
            <person name="Rhodes N."/>
            <person name="Thang M."/>
            <person name="Chan C."/>
        </authorList>
    </citation>
    <scope>NUCLEOTIDE SEQUENCE</scope>
</reference>